<dbReference type="Gene3D" id="2.170.16.10">
    <property type="entry name" value="Hedgehog/Intein (Hint) domain"/>
    <property type="match status" value="1"/>
</dbReference>
<dbReference type="PROSITE" id="PS50817">
    <property type="entry name" value="INTEIN_N_TER"/>
    <property type="match status" value="1"/>
</dbReference>
<dbReference type="Pfam" id="PF00986">
    <property type="entry name" value="DNA_gyraseB_C"/>
    <property type="match status" value="1"/>
</dbReference>
<dbReference type="InterPro" id="IPR000565">
    <property type="entry name" value="Topo_IIA_B"/>
</dbReference>
<dbReference type="InterPro" id="IPR003587">
    <property type="entry name" value="Hint_dom_N"/>
</dbReference>
<dbReference type="InterPro" id="IPR030934">
    <property type="entry name" value="Intein_C"/>
</dbReference>
<dbReference type="CDD" id="cd00081">
    <property type="entry name" value="Hint"/>
    <property type="match status" value="1"/>
</dbReference>
<evidence type="ECO:0000259" key="11">
    <source>
        <dbReference type="PROSITE" id="PS50880"/>
    </source>
</evidence>
<dbReference type="PANTHER" id="PTHR45866">
    <property type="entry name" value="DNA GYRASE/TOPOISOMERASE SUBUNIT B"/>
    <property type="match status" value="1"/>
</dbReference>
<dbReference type="EMBL" id="LCJW01000038">
    <property type="protein sequence ID" value="KKT85253.1"/>
    <property type="molecule type" value="Genomic_DNA"/>
</dbReference>
<dbReference type="Proteomes" id="UP000034797">
    <property type="component" value="Unassembled WGS sequence"/>
</dbReference>
<comment type="catalytic activity">
    <reaction evidence="1">
        <text>ATP-dependent breakage, passage and rejoining of double-stranded DNA.</text>
        <dbReference type="EC" id="5.6.2.2"/>
    </reaction>
</comment>
<evidence type="ECO:0000256" key="4">
    <source>
        <dbReference type="ARBA" id="ARBA00022723"/>
    </source>
</evidence>
<keyword evidence="7" id="KW-0460">Magnesium</keyword>
<keyword evidence="10" id="KW-0413">Isomerase</keyword>
<dbReference type="PRINTS" id="PR00418">
    <property type="entry name" value="TPI2FAMILY"/>
</dbReference>
<protein>
    <recommendedName>
        <fullName evidence="3">DNA topoisomerase (ATP-hydrolyzing)</fullName>
        <ecNumber evidence="3">5.6.2.2</ecNumber>
    </recommendedName>
</protein>
<keyword evidence="4" id="KW-0479">Metal-binding</keyword>
<dbReference type="GO" id="GO:0003918">
    <property type="term" value="F:DNA topoisomerase type II (double strand cut, ATP-hydrolyzing) activity"/>
    <property type="evidence" value="ECO:0007669"/>
    <property type="project" value="UniProtKB-EC"/>
</dbReference>
<evidence type="ECO:0000313" key="13">
    <source>
        <dbReference type="Proteomes" id="UP000034797"/>
    </source>
</evidence>
<dbReference type="GO" id="GO:0003677">
    <property type="term" value="F:DNA binding"/>
    <property type="evidence" value="ECO:0007669"/>
    <property type="project" value="UniProtKB-KW"/>
</dbReference>
<dbReference type="Gene3D" id="3.30.565.10">
    <property type="entry name" value="Histidine kinase-like ATPase, C-terminal domain"/>
    <property type="match status" value="1"/>
</dbReference>
<dbReference type="Gene3D" id="3.30.230.10">
    <property type="match status" value="1"/>
</dbReference>
<sequence>MEIVVNHSQKFFTQSYKIGAPDFPVKEINLAKAEEIISPFHHRFLSSQSGTFTHFWPDHSIFKITTDFNYVNIKAKLQERAYLVAGVYIHLLDERTDKEANYYFESGIKSLLSHMNRHKKPLHEPIYISGNSTEANIPIGVEVVMQYTDTFNDHLESFANTINTYDGGTHLTGFKTALSKVLKNYITTGTDQDKDKKGKNKDIDLTPDDLKEGLTGVVWIKMSSSEIQFESQTKTRVNNAEVQSAVYQVVKKGLDEYLEEHPSTAQTIIGKVFLAAKARMAARAARDAVVRKGALEGMTLPGKLADCQEKDPAMSELFIVEGDSAGGCFSGDTLVALTDGRNLSFKKLVAEDKLGKKNYCYSIDVNGSVCVSPIINPRLTKKQASVIKIVLDNDEEIICTPEHLFMLRDGTYTKAIDLTTNVSLMPLRRQLSRMGKYITIKGYELVFDPGQSRWMFTHVLSDEYNLRTNKYSLDSGSHRHHIDFNKQNNNPNNLQRLTIEKHLVLHKSNLEHTLHRPDIKDKVAKIHQTTKFRQLMRKIMSTPKMRQFHSDNAKKQWQNQEYKQFMLEKFLEFYKNNVEYQKQNRKLLDAAQKLYWSNPKNRQDQSNRTIKHFELHPEQKEILRNSAEKQWNNEDLRLWRSQKTAKQWTPEFISKRKIAYNQTYLTKALFALHQIYLESKIIDKQRYEELRKKTNDKSLLKFDTICQRFFNSDERSLYQAVTYYNHRIKQIIPLADKVDVYDIEVPENHNFALTSGVFVHNSAKQGRDRKHQAVLPLGGKILNTERARLDKIVEFEELKDLIIAMGMGIGETLDVAKLRYHRIIIMTDADVDGAHIATLLLTFFYRHTNPVVTNGNIYLAMPPLYLISHDSTKKYVYSDTEKEDYLKTLTPSQKQKAGIQRYKGLGEMNPEQLWETTMNPATRTLKKISIEDAEKADVVFTTLMGQEVAPRKKFIQTHAKKAFTDIF</sequence>
<dbReference type="SUPFAM" id="SSF54211">
    <property type="entry name" value="Ribosomal protein S5 domain 2-like"/>
    <property type="match status" value="1"/>
</dbReference>
<comment type="similarity">
    <text evidence="2">Belongs to the type II topoisomerase GyrB family.</text>
</comment>
<dbReference type="PATRIC" id="fig|1618380.3.peg.609"/>
<dbReference type="GO" id="GO:0016539">
    <property type="term" value="P:intein-mediated protein splicing"/>
    <property type="evidence" value="ECO:0007669"/>
    <property type="project" value="InterPro"/>
</dbReference>
<evidence type="ECO:0000256" key="3">
    <source>
        <dbReference type="ARBA" id="ARBA00012895"/>
    </source>
</evidence>
<dbReference type="Pfam" id="PF01751">
    <property type="entry name" value="Toprim"/>
    <property type="match status" value="1"/>
</dbReference>
<evidence type="ECO:0000313" key="12">
    <source>
        <dbReference type="EMBL" id="KKT85253.1"/>
    </source>
</evidence>
<dbReference type="InterPro" id="IPR014721">
    <property type="entry name" value="Ribsml_uS5_D2-typ_fold_subgr"/>
</dbReference>
<dbReference type="InterPro" id="IPR006141">
    <property type="entry name" value="Intein_N"/>
</dbReference>
<dbReference type="SMART" id="SM00306">
    <property type="entry name" value="HintN"/>
    <property type="match status" value="1"/>
</dbReference>
<evidence type="ECO:0000256" key="1">
    <source>
        <dbReference type="ARBA" id="ARBA00000185"/>
    </source>
</evidence>
<dbReference type="InterPro" id="IPR001241">
    <property type="entry name" value="Topo_IIA"/>
</dbReference>
<dbReference type="InterPro" id="IPR020568">
    <property type="entry name" value="Ribosomal_Su5_D2-typ_SF"/>
</dbReference>
<keyword evidence="5" id="KW-0547">Nucleotide-binding</keyword>
<dbReference type="PRINTS" id="PR01159">
    <property type="entry name" value="DNAGYRASEB"/>
</dbReference>
<evidence type="ECO:0000256" key="8">
    <source>
        <dbReference type="ARBA" id="ARBA00023029"/>
    </source>
</evidence>
<dbReference type="InterPro" id="IPR003586">
    <property type="entry name" value="Hint_dom_C"/>
</dbReference>
<organism evidence="12 13">
    <name type="scientific">Candidatus Collierbacteria bacterium GW2011_GWA2_44_99</name>
    <dbReference type="NCBI Taxonomy" id="1618380"/>
    <lineage>
        <taxon>Bacteria</taxon>
        <taxon>Candidatus Collieribacteriota</taxon>
    </lineage>
</organism>
<feature type="domain" description="Toprim" evidence="11">
    <location>
        <begin position="790"/>
        <end position="863"/>
    </location>
</feature>
<dbReference type="NCBIfam" id="TIGR01445">
    <property type="entry name" value="intein_Nterm"/>
    <property type="match status" value="1"/>
</dbReference>
<dbReference type="SMART" id="SM00305">
    <property type="entry name" value="HintC"/>
    <property type="match status" value="1"/>
</dbReference>
<dbReference type="Gene3D" id="3.40.50.670">
    <property type="match status" value="2"/>
</dbReference>
<dbReference type="Pfam" id="PF14890">
    <property type="entry name" value="Intein_splicing"/>
    <property type="match status" value="1"/>
</dbReference>
<dbReference type="PROSITE" id="PS50880">
    <property type="entry name" value="TOPRIM"/>
    <property type="match status" value="1"/>
</dbReference>
<dbReference type="PROSITE" id="PS50818">
    <property type="entry name" value="INTEIN_C_TER"/>
    <property type="match status" value="1"/>
</dbReference>
<dbReference type="EC" id="5.6.2.2" evidence="3"/>
<dbReference type="GO" id="GO:0006265">
    <property type="term" value="P:DNA topological change"/>
    <property type="evidence" value="ECO:0007669"/>
    <property type="project" value="InterPro"/>
</dbReference>
<accession>A0A0G1KP06</accession>
<dbReference type="CDD" id="cd00822">
    <property type="entry name" value="TopoII_Trans_DNA_gyrase"/>
    <property type="match status" value="1"/>
</dbReference>
<dbReference type="SUPFAM" id="SSF56719">
    <property type="entry name" value="Type II DNA topoisomerase"/>
    <property type="match status" value="2"/>
</dbReference>
<evidence type="ECO:0000256" key="10">
    <source>
        <dbReference type="ARBA" id="ARBA00023235"/>
    </source>
</evidence>
<dbReference type="InterPro" id="IPR018522">
    <property type="entry name" value="TopoIIA_CS"/>
</dbReference>
<dbReference type="PROSITE" id="PS00177">
    <property type="entry name" value="TOPOISOMERASE_II"/>
    <property type="match status" value="1"/>
</dbReference>
<reference evidence="12 13" key="1">
    <citation type="journal article" date="2015" name="Nature">
        <title>rRNA introns, odd ribosomes, and small enigmatic genomes across a large radiation of phyla.</title>
        <authorList>
            <person name="Brown C.T."/>
            <person name="Hug L.A."/>
            <person name="Thomas B.C."/>
            <person name="Sharon I."/>
            <person name="Castelle C.J."/>
            <person name="Singh A."/>
            <person name="Wilkins M.J."/>
            <person name="Williams K.H."/>
            <person name="Banfield J.F."/>
        </authorList>
    </citation>
    <scope>NUCLEOTIDE SEQUENCE [LARGE SCALE GENOMIC DNA]</scope>
</reference>
<keyword evidence="6" id="KW-0067">ATP-binding</keyword>
<proteinExistence type="inferred from homology"/>
<dbReference type="PANTHER" id="PTHR45866:SF1">
    <property type="entry name" value="DNA GYRASE SUBUNIT B, MITOCHONDRIAL"/>
    <property type="match status" value="1"/>
</dbReference>
<dbReference type="Pfam" id="PF00204">
    <property type="entry name" value="DNA_gyraseB"/>
    <property type="match status" value="1"/>
</dbReference>
<dbReference type="AlphaFoldDB" id="A0A0G1KP06"/>
<dbReference type="GO" id="GO:0046872">
    <property type="term" value="F:metal ion binding"/>
    <property type="evidence" value="ECO:0007669"/>
    <property type="project" value="UniProtKB-KW"/>
</dbReference>
<comment type="caution">
    <text evidence="12">The sequence shown here is derived from an EMBL/GenBank/DDBJ whole genome shotgun (WGS) entry which is preliminary data.</text>
</comment>
<dbReference type="GO" id="GO:0005524">
    <property type="term" value="F:ATP binding"/>
    <property type="evidence" value="ECO:0007669"/>
    <property type="project" value="UniProtKB-KW"/>
</dbReference>
<evidence type="ECO:0000256" key="6">
    <source>
        <dbReference type="ARBA" id="ARBA00022840"/>
    </source>
</evidence>
<name>A0A0G1KP06_9BACT</name>
<evidence type="ECO:0000256" key="9">
    <source>
        <dbReference type="ARBA" id="ARBA00023125"/>
    </source>
</evidence>
<dbReference type="SMART" id="SM00433">
    <property type="entry name" value="TOP2c"/>
    <property type="match status" value="1"/>
</dbReference>
<evidence type="ECO:0000256" key="5">
    <source>
        <dbReference type="ARBA" id="ARBA00022741"/>
    </source>
</evidence>
<dbReference type="SUPFAM" id="SSF55874">
    <property type="entry name" value="ATPase domain of HSP90 chaperone/DNA topoisomerase II/histidine kinase"/>
    <property type="match status" value="1"/>
</dbReference>
<evidence type="ECO:0000256" key="7">
    <source>
        <dbReference type="ARBA" id="ARBA00022842"/>
    </source>
</evidence>
<gene>
    <name evidence="12" type="ORF">UW84_C0038G0003</name>
</gene>
<evidence type="ECO:0000256" key="2">
    <source>
        <dbReference type="ARBA" id="ARBA00010708"/>
    </source>
</evidence>
<dbReference type="InterPro" id="IPR036890">
    <property type="entry name" value="HATPase_C_sf"/>
</dbReference>
<dbReference type="InterPro" id="IPR013506">
    <property type="entry name" value="Topo_IIA_bsu_dom2"/>
</dbReference>
<dbReference type="InterPro" id="IPR036844">
    <property type="entry name" value="Hint_dom_sf"/>
</dbReference>
<dbReference type="NCBIfam" id="TIGR01443">
    <property type="entry name" value="intein_Cterm"/>
    <property type="match status" value="1"/>
</dbReference>
<dbReference type="InterPro" id="IPR006171">
    <property type="entry name" value="TOPRIM_dom"/>
</dbReference>
<keyword evidence="9" id="KW-0238">DNA-binding</keyword>
<dbReference type="InterPro" id="IPR013759">
    <property type="entry name" value="Topo_IIA_B_C"/>
</dbReference>
<dbReference type="InterPro" id="IPR002288">
    <property type="entry name" value="DNA_gyrase_B_C"/>
</dbReference>
<dbReference type="InterPro" id="IPR013760">
    <property type="entry name" value="Topo_IIA-like_dom_sf"/>
</dbReference>
<dbReference type="SUPFAM" id="SSF51294">
    <property type="entry name" value="Hedgehog/intein (Hint) domain"/>
    <property type="match status" value="1"/>
</dbReference>
<keyword evidence="8" id="KW-0799">Topoisomerase</keyword>